<dbReference type="STRING" id="1915309.AXG55_05200"/>
<organism evidence="1 2">
    <name type="scientific">Silvanigrella aquatica</name>
    <dbReference type="NCBI Taxonomy" id="1915309"/>
    <lineage>
        <taxon>Bacteria</taxon>
        <taxon>Pseudomonadati</taxon>
        <taxon>Bdellovibrionota</taxon>
        <taxon>Oligoflexia</taxon>
        <taxon>Silvanigrellales</taxon>
        <taxon>Silvanigrellaceae</taxon>
        <taxon>Silvanigrella</taxon>
    </lineage>
</organism>
<dbReference type="RefSeq" id="WP_148697064.1">
    <property type="nucleotide sequence ID" value="NZ_CP017834.1"/>
</dbReference>
<dbReference type="EMBL" id="CP017834">
    <property type="protein sequence ID" value="APJ03332.1"/>
    <property type="molecule type" value="Genomic_DNA"/>
</dbReference>
<protein>
    <submittedName>
        <fullName evidence="1">Uncharacterized protein</fullName>
    </submittedName>
</protein>
<dbReference type="Proteomes" id="UP000184731">
    <property type="component" value="Chromosome"/>
</dbReference>
<dbReference type="CDD" id="cd11523">
    <property type="entry name" value="NTP-PPase"/>
    <property type="match status" value="1"/>
</dbReference>
<gene>
    <name evidence="1" type="ORF">AXG55_05200</name>
</gene>
<dbReference type="SUPFAM" id="SSF101386">
    <property type="entry name" value="all-alpha NTP pyrophosphatases"/>
    <property type="match status" value="1"/>
</dbReference>
<dbReference type="AlphaFoldDB" id="A0A1L4CZF6"/>
<keyword evidence="2" id="KW-1185">Reference proteome</keyword>
<evidence type="ECO:0000313" key="2">
    <source>
        <dbReference type="Proteomes" id="UP000184731"/>
    </source>
</evidence>
<dbReference type="Gene3D" id="1.10.287.1080">
    <property type="entry name" value="MazG-like"/>
    <property type="match status" value="1"/>
</dbReference>
<reference evidence="1 2" key="1">
    <citation type="submission" date="2016-10" db="EMBL/GenBank/DDBJ databases">
        <title>Silvanigrella aquatica sp. nov., isolated from a freshwater lake located in the Black Forest, Germany, description of Silvanigrellaceae fam. nov., Silvanigrellales ord. nov., reclassification of the order Bdellovibrionales in the class Oligoflexia, reclassification of the families Bacteriovoracaceae and Halobacteriovoraceae in the new order Bacteriovoracales ord. nov., and reclassification of the family Pseudobacteriovoracaceae in the order Oligoflexiales.</title>
        <authorList>
            <person name="Hahn M.W."/>
            <person name="Schmidt J."/>
            <person name="Koll U."/>
            <person name="Rohde M."/>
            <person name="Verbag S."/>
            <person name="Pitt A."/>
            <person name="Nakai R."/>
            <person name="Naganuma T."/>
            <person name="Lang E."/>
        </authorList>
    </citation>
    <scope>NUCLEOTIDE SEQUENCE [LARGE SCALE GENOMIC DNA]</scope>
    <source>
        <strain evidence="1 2">MWH-Nonnen-W8red</strain>
    </source>
</reference>
<proteinExistence type="predicted"/>
<name>A0A1L4CZF6_9BACT</name>
<dbReference type="KEGG" id="saqi:AXG55_05200"/>
<accession>A0A1L4CZF6</accession>
<sequence length="114" mass="13036">MTLRLKEPSPQGLNTIQSDFDKYQNSAFVERPAHFFSLELCGECGELANLEKKIWRDPSKNIAHEMLADEAADVFIALMNYCNARHIKLEEAVANKLKRIEDKRLNGLMGKVKE</sequence>
<dbReference type="OrthoDB" id="5295547at2"/>
<evidence type="ECO:0000313" key="1">
    <source>
        <dbReference type="EMBL" id="APJ03332.1"/>
    </source>
</evidence>